<evidence type="ECO:0000256" key="6">
    <source>
        <dbReference type="ARBA" id="ARBA00023136"/>
    </source>
</evidence>
<evidence type="ECO:0000259" key="9">
    <source>
        <dbReference type="Pfam" id="PF01061"/>
    </source>
</evidence>
<evidence type="ECO:0000256" key="3">
    <source>
        <dbReference type="ARBA" id="ARBA00022448"/>
    </source>
</evidence>
<feature type="signal peptide" evidence="8">
    <location>
        <begin position="1"/>
        <end position="22"/>
    </location>
</feature>
<comment type="caution">
    <text evidence="10">The sequence shown here is derived from an EMBL/GenBank/DDBJ whole genome shotgun (WGS) entry which is preliminary data.</text>
</comment>
<dbReference type="PANTHER" id="PTHR48042">
    <property type="entry name" value="ABC TRANSPORTER G FAMILY MEMBER 11"/>
    <property type="match status" value="1"/>
</dbReference>
<dbReference type="Pfam" id="PF01061">
    <property type="entry name" value="ABC2_membrane"/>
    <property type="match status" value="1"/>
</dbReference>
<reference evidence="10" key="1">
    <citation type="submission" date="2019-12" db="EMBL/GenBank/DDBJ databases">
        <title>Genome sequencing and annotation of Brassica cretica.</title>
        <authorList>
            <person name="Studholme D.J."/>
            <person name="Sarris P.F."/>
        </authorList>
    </citation>
    <scope>NUCLEOTIDE SEQUENCE</scope>
    <source>
        <strain evidence="10">PFS-001/15</strain>
        <tissue evidence="10">Leaf</tissue>
    </source>
</reference>
<feature type="domain" description="ABC-2 type transporter transmembrane" evidence="9">
    <location>
        <begin position="187"/>
        <end position="397"/>
    </location>
</feature>
<evidence type="ECO:0000256" key="4">
    <source>
        <dbReference type="ARBA" id="ARBA00022692"/>
    </source>
</evidence>
<evidence type="ECO:0000256" key="5">
    <source>
        <dbReference type="ARBA" id="ARBA00022989"/>
    </source>
</evidence>
<evidence type="ECO:0000256" key="7">
    <source>
        <dbReference type="SAM" id="Phobius"/>
    </source>
</evidence>
<feature type="transmembrane region" description="Helical" evidence="7">
    <location>
        <begin position="344"/>
        <end position="366"/>
    </location>
</feature>
<evidence type="ECO:0000313" key="11">
    <source>
        <dbReference type="Proteomes" id="UP000712281"/>
    </source>
</evidence>
<feature type="transmembrane region" description="Helical" evidence="7">
    <location>
        <begin position="276"/>
        <end position="306"/>
    </location>
</feature>
<dbReference type="InterPro" id="IPR052215">
    <property type="entry name" value="Plant_ABCG"/>
</dbReference>
<feature type="transmembrane region" description="Helical" evidence="7">
    <location>
        <begin position="312"/>
        <end position="332"/>
    </location>
</feature>
<feature type="transmembrane region" description="Helical" evidence="7">
    <location>
        <begin position="433"/>
        <end position="455"/>
    </location>
</feature>
<dbReference type="InterPro" id="IPR013525">
    <property type="entry name" value="ABC2_TM"/>
</dbReference>
<protein>
    <recommendedName>
        <fullName evidence="9">ABC-2 type transporter transmembrane domain-containing protein</fullName>
    </recommendedName>
</protein>
<evidence type="ECO:0000313" key="10">
    <source>
        <dbReference type="EMBL" id="KAF2565669.1"/>
    </source>
</evidence>
<dbReference type="GO" id="GO:0016020">
    <property type="term" value="C:membrane"/>
    <property type="evidence" value="ECO:0007669"/>
    <property type="project" value="UniProtKB-SubCell"/>
</dbReference>
<comment type="similarity">
    <text evidence="2">Belongs to the ABC transporter superfamily. ABCG family. Eye pigment precursor importer (TC 3.A.1.204) subfamily.</text>
</comment>
<keyword evidence="4 7" id="KW-0812">Transmembrane</keyword>
<dbReference type="EMBL" id="QGKW02001911">
    <property type="protein sequence ID" value="KAF2565669.1"/>
    <property type="molecule type" value="Genomic_DNA"/>
</dbReference>
<comment type="subcellular location">
    <subcellularLocation>
        <location evidence="1">Membrane</location>
        <topology evidence="1">Multi-pass membrane protein</topology>
    </subcellularLocation>
</comment>
<dbReference type="GO" id="GO:0140359">
    <property type="term" value="F:ABC-type transporter activity"/>
    <property type="evidence" value="ECO:0007669"/>
    <property type="project" value="InterPro"/>
</dbReference>
<name>A0A8S9I7F0_BRACR</name>
<accession>A0A8S9I7F0</accession>
<evidence type="ECO:0000256" key="1">
    <source>
        <dbReference type="ARBA" id="ARBA00004141"/>
    </source>
</evidence>
<evidence type="ECO:0000256" key="8">
    <source>
        <dbReference type="SAM" id="SignalP"/>
    </source>
</evidence>
<feature type="transmembrane region" description="Helical" evidence="7">
    <location>
        <begin position="205"/>
        <end position="225"/>
    </location>
</feature>
<sequence>MFNTKFHVVIITLNLVLVYAGGRLIPPGSVPSTSMKSLSVDDTINLNPKNQIFRGAEVKSCKPKGFRPRSAPSRFVNYQPLVSVKCSSSKNPEEFELELSLPSSLSNNASLSSQEEILRWIYFFQIQDDNGDFSAVNMDTAVAIRTLEATYKSSADAASVETMIFKLTEREGSQLKSKGKAGAATRVAVLTWKSLLVMSREWKYYWLRLILYLILTLFIGTLYSGLGHSLSSVATRVAAVFVFVSFASLLGIAGIPSLLKEIKIYRSEASNQHSGAFVFILGQFLGSIPFLFLISISSSLVFYFMVGLRDDFGLLMYFVLNFFMCLLVNEGLMLSIACVWRDVYWSTLTLISVHVIMMLAAGHFRIRNALPKPLWTYPFAYISFHTYSIQGLLENEYIGEVFAVGEVRSISGYEAIGGYYQIAADANSKWRNMLVLLAMAFGYRLIVYVLLRFGLNKNVSGRLLLCHRKNNS</sequence>
<dbReference type="Proteomes" id="UP000712281">
    <property type="component" value="Unassembled WGS sequence"/>
</dbReference>
<feature type="transmembrane region" description="Helical" evidence="7">
    <location>
        <begin position="237"/>
        <end position="255"/>
    </location>
</feature>
<keyword evidence="8" id="KW-0732">Signal</keyword>
<feature type="chain" id="PRO_5035727131" description="ABC-2 type transporter transmembrane domain-containing protein" evidence="8">
    <location>
        <begin position="23"/>
        <end position="472"/>
    </location>
</feature>
<keyword evidence="3" id="KW-0813">Transport</keyword>
<keyword evidence="6 7" id="KW-0472">Membrane</keyword>
<dbReference type="PANTHER" id="PTHR48042:SF12">
    <property type="entry name" value="ABC TRANSPORTER G FAMILY MEMBER 3"/>
    <property type="match status" value="1"/>
</dbReference>
<evidence type="ECO:0000256" key="2">
    <source>
        <dbReference type="ARBA" id="ARBA00005814"/>
    </source>
</evidence>
<proteinExistence type="inferred from homology"/>
<gene>
    <name evidence="10" type="ORF">F2Q68_00027576</name>
</gene>
<keyword evidence="5 7" id="KW-1133">Transmembrane helix</keyword>
<dbReference type="AlphaFoldDB" id="A0A8S9I7F0"/>
<organism evidence="10 11">
    <name type="scientific">Brassica cretica</name>
    <name type="common">Mustard</name>
    <dbReference type="NCBI Taxonomy" id="69181"/>
    <lineage>
        <taxon>Eukaryota</taxon>
        <taxon>Viridiplantae</taxon>
        <taxon>Streptophyta</taxon>
        <taxon>Embryophyta</taxon>
        <taxon>Tracheophyta</taxon>
        <taxon>Spermatophyta</taxon>
        <taxon>Magnoliopsida</taxon>
        <taxon>eudicotyledons</taxon>
        <taxon>Gunneridae</taxon>
        <taxon>Pentapetalae</taxon>
        <taxon>rosids</taxon>
        <taxon>malvids</taxon>
        <taxon>Brassicales</taxon>
        <taxon>Brassicaceae</taxon>
        <taxon>Brassiceae</taxon>
        <taxon>Brassica</taxon>
    </lineage>
</organism>